<name>A0AAV2DSR7_9ROSI</name>
<organism evidence="2 3">
    <name type="scientific">Linum trigynum</name>
    <dbReference type="NCBI Taxonomy" id="586398"/>
    <lineage>
        <taxon>Eukaryota</taxon>
        <taxon>Viridiplantae</taxon>
        <taxon>Streptophyta</taxon>
        <taxon>Embryophyta</taxon>
        <taxon>Tracheophyta</taxon>
        <taxon>Spermatophyta</taxon>
        <taxon>Magnoliopsida</taxon>
        <taxon>eudicotyledons</taxon>
        <taxon>Gunneridae</taxon>
        <taxon>Pentapetalae</taxon>
        <taxon>rosids</taxon>
        <taxon>fabids</taxon>
        <taxon>Malpighiales</taxon>
        <taxon>Linaceae</taxon>
        <taxon>Linum</taxon>
    </lineage>
</organism>
<evidence type="ECO:0000256" key="1">
    <source>
        <dbReference type="SAM" id="MobiDB-lite"/>
    </source>
</evidence>
<keyword evidence="3" id="KW-1185">Reference proteome</keyword>
<evidence type="ECO:0000313" key="2">
    <source>
        <dbReference type="EMBL" id="CAL1376460.1"/>
    </source>
</evidence>
<proteinExistence type="predicted"/>
<dbReference type="AlphaFoldDB" id="A0AAV2DSR7"/>
<feature type="region of interest" description="Disordered" evidence="1">
    <location>
        <begin position="1"/>
        <end position="43"/>
    </location>
</feature>
<dbReference type="Proteomes" id="UP001497516">
    <property type="component" value="Chromosome 3"/>
</dbReference>
<sequence>MEGGSGSSGAGGSGGGSAAGNVSGANTGSGNAPPVARVGPQAIPKGFVQLTPAEVEQKRREGKCFNCDGRFTIGHQCPKPELMMLVGRWEDEAKDAAEDVGNGEKENQ</sequence>
<feature type="compositionally biased region" description="Low complexity" evidence="1">
    <location>
        <begin position="19"/>
        <end position="32"/>
    </location>
</feature>
<gene>
    <name evidence="2" type="ORF">LTRI10_LOCUS18188</name>
</gene>
<feature type="compositionally biased region" description="Gly residues" evidence="1">
    <location>
        <begin position="1"/>
        <end position="18"/>
    </location>
</feature>
<protein>
    <submittedName>
        <fullName evidence="2">Uncharacterized protein</fullName>
    </submittedName>
</protein>
<accession>A0AAV2DSR7</accession>
<evidence type="ECO:0000313" key="3">
    <source>
        <dbReference type="Proteomes" id="UP001497516"/>
    </source>
</evidence>
<dbReference type="EMBL" id="OZ034816">
    <property type="protein sequence ID" value="CAL1376460.1"/>
    <property type="molecule type" value="Genomic_DNA"/>
</dbReference>
<reference evidence="2 3" key="1">
    <citation type="submission" date="2024-04" db="EMBL/GenBank/DDBJ databases">
        <authorList>
            <person name="Fracassetti M."/>
        </authorList>
    </citation>
    <scope>NUCLEOTIDE SEQUENCE [LARGE SCALE GENOMIC DNA]</scope>
</reference>